<gene>
    <name evidence="2" type="ORF">AMATHDRAFT_84027</name>
</gene>
<name>A0A2A9NS86_9AGAR</name>
<sequence>MNATNLGLGYVSSIVHEENDVPKFIVRPCQPSPLHIQRLPHCTHLVGLDLVYAWQTSTQHQTMPKVSTLLLADPFAQRLSLPFLALLDDAVGRFVSWHLVKRYPLAFGSWRRQLDVEVPCFPIIYRCIRAIMNRTLNPAFKNKCHQLFEVMMENVRLSNARASTSLLARLPGNDLTSVLEATDAIPSEIDALCFSMERLFQKSMRAPKFQKGLTHFPTLDRTHDDEHSQSQSHCPPNEGLNYDTLWPKPFELFSPTRILDEMTSLLNSPFPPSDSTIKAPCINDIISRPGMSFHHHQDDLAFDWDGDNEFILDPDKLTSRVGYSISSLHGLDKYPIDHNTFHSQSQSLDRTCLEYGKNGPILVLNDVSHGLGHMLQLPKWSDNTLVEDKELSLDSDAAGKALDVCVDGSGSLMTRTPQYTSMRQVSLGSIESMMTTYKQTSYFEGFMGVENCNPLNNELLLFTKTYGSNQDDDENDLLSVAGSDSTMSVISFGDDKFQHDASHICHISHTPLTLSAACPSLVDQQEHLDGDDPIESDSQATVSQCGDKTTDDPYDSDLDWFEGDELILDVF</sequence>
<evidence type="ECO:0000256" key="1">
    <source>
        <dbReference type="SAM" id="MobiDB-lite"/>
    </source>
</evidence>
<reference evidence="2 3" key="1">
    <citation type="submission" date="2014-02" db="EMBL/GenBank/DDBJ databases">
        <title>Transposable element dynamics among asymbiotic and ectomycorrhizal Amanita fungi.</title>
        <authorList>
            <consortium name="DOE Joint Genome Institute"/>
            <person name="Hess J."/>
            <person name="Skrede I."/>
            <person name="Wolfe B."/>
            <person name="LaButti K."/>
            <person name="Ohm R.A."/>
            <person name="Grigoriev I.V."/>
            <person name="Pringle A."/>
        </authorList>
    </citation>
    <scope>NUCLEOTIDE SEQUENCE [LARGE SCALE GENOMIC DNA]</scope>
    <source>
        <strain evidence="2 3">SKay4041</strain>
    </source>
</reference>
<dbReference type="EMBL" id="KZ301974">
    <property type="protein sequence ID" value="PFH53389.1"/>
    <property type="molecule type" value="Genomic_DNA"/>
</dbReference>
<proteinExistence type="predicted"/>
<evidence type="ECO:0000313" key="3">
    <source>
        <dbReference type="Proteomes" id="UP000242287"/>
    </source>
</evidence>
<dbReference type="AlphaFoldDB" id="A0A2A9NS86"/>
<evidence type="ECO:0000313" key="2">
    <source>
        <dbReference type="EMBL" id="PFH53389.1"/>
    </source>
</evidence>
<accession>A0A2A9NS86</accession>
<feature type="region of interest" description="Disordered" evidence="1">
    <location>
        <begin position="526"/>
        <end position="556"/>
    </location>
</feature>
<feature type="compositionally biased region" description="Polar residues" evidence="1">
    <location>
        <begin position="536"/>
        <end position="547"/>
    </location>
</feature>
<dbReference type="OrthoDB" id="3141012at2759"/>
<feature type="region of interest" description="Disordered" evidence="1">
    <location>
        <begin position="215"/>
        <end position="238"/>
    </location>
</feature>
<protein>
    <submittedName>
        <fullName evidence="2">Uncharacterized protein</fullName>
    </submittedName>
</protein>
<keyword evidence="3" id="KW-1185">Reference proteome</keyword>
<dbReference type="Proteomes" id="UP000242287">
    <property type="component" value="Unassembled WGS sequence"/>
</dbReference>
<organism evidence="2 3">
    <name type="scientific">Amanita thiersii Skay4041</name>
    <dbReference type="NCBI Taxonomy" id="703135"/>
    <lineage>
        <taxon>Eukaryota</taxon>
        <taxon>Fungi</taxon>
        <taxon>Dikarya</taxon>
        <taxon>Basidiomycota</taxon>
        <taxon>Agaricomycotina</taxon>
        <taxon>Agaricomycetes</taxon>
        <taxon>Agaricomycetidae</taxon>
        <taxon>Agaricales</taxon>
        <taxon>Pluteineae</taxon>
        <taxon>Amanitaceae</taxon>
        <taxon>Amanita</taxon>
    </lineage>
</organism>
<dbReference type="STRING" id="703135.A0A2A9NS86"/>
<feature type="compositionally biased region" description="Basic and acidic residues" evidence="1">
    <location>
        <begin position="218"/>
        <end position="228"/>
    </location>
</feature>